<dbReference type="Proteomes" id="UP000288716">
    <property type="component" value="Unassembled WGS sequence"/>
</dbReference>
<accession>A0A443SA02</accession>
<dbReference type="SUPFAM" id="SSF50923">
    <property type="entry name" value="Hemopexin-like domain"/>
    <property type="match status" value="1"/>
</dbReference>
<reference evidence="1 2" key="1">
    <citation type="journal article" date="2018" name="Gigascience">
        <title>Genomes of trombidid mites reveal novel predicted allergens and laterally-transferred genes associated with secondary metabolism.</title>
        <authorList>
            <person name="Dong X."/>
            <person name="Chaisiri K."/>
            <person name="Xia D."/>
            <person name="Armstrong S.D."/>
            <person name="Fang Y."/>
            <person name="Donnelly M.J."/>
            <person name="Kadowaki T."/>
            <person name="McGarry J.W."/>
            <person name="Darby A.C."/>
            <person name="Makepeace B.L."/>
        </authorList>
    </citation>
    <scope>NUCLEOTIDE SEQUENCE [LARGE SCALE GENOMIC DNA]</scope>
    <source>
        <strain evidence="1">UoL-UT</strain>
    </source>
</reference>
<dbReference type="Gene3D" id="2.110.10.10">
    <property type="entry name" value="Hemopexin-like domain"/>
    <property type="match status" value="1"/>
</dbReference>
<sequence>LFGEMQSHTDVCYPCHDYPDLEIDAIASGYSPNTAVVVFNDSVSWIEWDSVESLNFYPTVNSCTSKAEIFEPKINALMLFNNETYRVIGKDIRVKYKPSKEAYRYPQFKELPRRAVIQATFVHKVSREYYFIAFYKEGNDRDVYIGTEDEKQYTKEEFNIRKTDTNIVAIDYFAEGSQILNRTGIKAVGNVSYLFSTHRNSKSINLSPIGPALDSQVLFGCPISHCFLSEIDAIDYNERADMRLLIVWQHFVWFLKDLKDMPSRKNQENYDNLFNDLIEPRGKRKHVQALFFHNRSTFYVQNNALFKVKEKKALFSLPDTVTAICSHMNTNSFYLFKGHAYNAEYCILSIENVQFKIENCRPIGDLVGFPNDIDGAFRIGSVIFVISKNFIYWRDEHESSAVCFIHLIH</sequence>
<dbReference type="OrthoDB" id="10643327at2759"/>
<organism evidence="1 2">
    <name type="scientific">Leptotrombidium deliense</name>
    <dbReference type="NCBI Taxonomy" id="299467"/>
    <lineage>
        <taxon>Eukaryota</taxon>
        <taxon>Metazoa</taxon>
        <taxon>Ecdysozoa</taxon>
        <taxon>Arthropoda</taxon>
        <taxon>Chelicerata</taxon>
        <taxon>Arachnida</taxon>
        <taxon>Acari</taxon>
        <taxon>Acariformes</taxon>
        <taxon>Trombidiformes</taxon>
        <taxon>Prostigmata</taxon>
        <taxon>Anystina</taxon>
        <taxon>Parasitengona</taxon>
        <taxon>Trombiculoidea</taxon>
        <taxon>Trombiculidae</taxon>
        <taxon>Leptotrombidium</taxon>
    </lineage>
</organism>
<dbReference type="EMBL" id="NCKV01004953">
    <property type="protein sequence ID" value="RWS24379.1"/>
    <property type="molecule type" value="Genomic_DNA"/>
</dbReference>
<dbReference type="AlphaFoldDB" id="A0A443SA02"/>
<dbReference type="VEuPathDB" id="VectorBase:LDEU007661"/>
<comment type="caution">
    <text evidence="1">The sequence shown here is derived from an EMBL/GenBank/DDBJ whole genome shotgun (WGS) entry which is preliminary data.</text>
</comment>
<evidence type="ECO:0000313" key="2">
    <source>
        <dbReference type="Proteomes" id="UP000288716"/>
    </source>
</evidence>
<protein>
    <submittedName>
        <fullName evidence="1">Uncharacterized protein</fullName>
    </submittedName>
</protein>
<keyword evidence="2" id="KW-1185">Reference proteome</keyword>
<dbReference type="InterPro" id="IPR036375">
    <property type="entry name" value="Hemopexin-like_dom_sf"/>
</dbReference>
<evidence type="ECO:0000313" key="1">
    <source>
        <dbReference type="EMBL" id="RWS24379.1"/>
    </source>
</evidence>
<feature type="non-terminal residue" evidence="1">
    <location>
        <position position="1"/>
    </location>
</feature>
<gene>
    <name evidence="1" type="ORF">B4U80_13232</name>
</gene>
<proteinExistence type="predicted"/>
<name>A0A443SA02_9ACAR</name>